<dbReference type="AlphaFoldDB" id="A0A3M2IHM3"/>
<sequence>LGGRAGGTSAAVLGAVAAELPDDLAERDMLGDSGANGLGAALGTAAVQGCPRPVRLALLAGVVALTVASEKISFTQVIARTPVLREVDAWGRRPADEVPAR</sequence>
<dbReference type="EMBL" id="RFFI01000238">
    <property type="protein sequence ID" value="RMI01352.1"/>
    <property type="molecule type" value="Genomic_DNA"/>
</dbReference>
<feature type="non-terminal residue" evidence="1">
    <location>
        <position position="1"/>
    </location>
</feature>
<dbReference type="Proteomes" id="UP000269289">
    <property type="component" value="Unassembled WGS sequence"/>
</dbReference>
<comment type="caution">
    <text evidence="1">The sequence shown here is derived from an EMBL/GenBank/DDBJ whole genome shotgun (WGS) entry which is preliminary data.</text>
</comment>
<evidence type="ECO:0000313" key="2">
    <source>
        <dbReference type="Proteomes" id="UP000269289"/>
    </source>
</evidence>
<protein>
    <submittedName>
        <fullName evidence="1">Uncharacterized protein</fullName>
    </submittedName>
</protein>
<organism evidence="1 2">
    <name type="scientific">Cellulomonas triticagri</name>
    <dbReference type="NCBI Taxonomy" id="2483352"/>
    <lineage>
        <taxon>Bacteria</taxon>
        <taxon>Bacillati</taxon>
        <taxon>Actinomycetota</taxon>
        <taxon>Actinomycetes</taxon>
        <taxon>Micrococcales</taxon>
        <taxon>Cellulomonadaceae</taxon>
        <taxon>Cellulomonas</taxon>
    </lineage>
</organism>
<accession>A0A3M2IHM3</accession>
<gene>
    <name evidence="1" type="ORF">EBM89_20505</name>
</gene>
<proteinExistence type="predicted"/>
<evidence type="ECO:0000313" key="1">
    <source>
        <dbReference type="EMBL" id="RMI01352.1"/>
    </source>
</evidence>
<name>A0A3M2IHM3_9CELL</name>
<reference evidence="1 2" key="1">
    <citation type="submission" date="2018-10" db="EMBL/GenBank/DDBJ databases">
        <title>Isolation, diversity and antifungal activity of actinobacteria from wheat.</title>
        <authorList>
            <person name="Han C."/>
        </authorList>
    </citation>
    <scope>NUCLEOTIDE SEQUENCE [LARGE SCALE GENOMIC DNA]</scope>
    <source>
        <strain evidence="1 2">NEAU-YY56</strain>
    </source>
</reference>
<keyword evidence="2" id="KW-1185">Reference proteome</keyword>